<protein>
    <submittedName>
        <fullName evidence="2">Uncharacterized protein</fullName>
    </submittedName>
</protein>
<reference evidence="2 3" key="1">
    <citation type="submission" date="2016-10" db="EMBL/GenBank/DDBJ databases">
        <title>WGS of isloates from the oral cavity of healthy individuals.</title>
        <authorList>
            <person name="Sharma S."/>
            <person name="Pal V.K."/>
            <person name="Patil P.B."/>
            <person name="Korpole S."/>
            <person name="Grover V."/>
        </authorList>
    </citation>
    <scope>NUCLEOTIDE SEQUENCE [LARGE SCALE GENOMIC DNA]</scope>
    <source>
        <strain evidence="2 3">DISK12</strain>
    </source>
</reference>
<dbReference type="EMBL" id="MKXG01000431">
    <property type="protein sequence ID" value="PJZ08655.1"/>
    <property type="molecule type" value="Genomic_DNA"/>
</dbReference>
<gene>
    <name evidence="2" type="ORF">BHU41_03670</name>
</gene>
<dbReference type="AlphaFoldDB" id="A0A2M9WJP5"/>
<evidence type="ECO:0000313" key="2">
    <source>
        <dbReference type="EMBL" id="PJZ08655.1"/>
    </source>
</evidence>
<keyword evidence="1" id="KW-1133">Transmembrane helix</keyword>
<dbReference type="RefSeq" id="WP_257943047.1">
    <property type="nucleotide sequence ID" value="NZ_MKXG01000431.1"/>
</dbReference>
<feature type="transmembrane region" description="Helical" evidence="1">
    <location>
        <begin position="26"/>
        <end position="49"/>
    </location>
</feature>
<dbReference type="Proteomes" id="UP000231914">
    <property type="component" value="Unassembled WGS sequence"/>
</dbReference>
<proteinExistence type="predicted"/>
<sequence>MDNFDQESGQQQYANDSGLNVFLSKIYGYMVLAIFVSAISAYLTMTVFAGPISAFIAQHQLFTALPLLLLQVPIVDKILLQHL</sequence>
<comment type="caution">
    <text evidence="2">The sequence shown here is derived from an EMBL/GenBank/DDBJ whole genome shotgun (WGS) entry which is preliminary data.</text>
</comment>
<accession>A0A2M9WJP5</accession>
<name>A0A2M9WJP5_9LACO</name>
<organism evidence="2 3">
    <name type="scientific">Lactobacillus crispatus</name>
    <dbReference type="NCBI Taxonomy" id="47770"/>
    <lineage>
        <taxon>Bacteria</taxon>
        <taxon>Bacillati</taxon>
        <taxon>Bacillota</taxon>
        <taxon>Bacilli</taxon>
        <taxon>Lactobacillales</taxon>
        <taxon>Lactobacillaceae</taxon>
        <taxon>Lactobacillus</taxon>
    </lineage>
</organism>
<keyword evidence="1" id="KW-0812">Transmembrane</keyword>
<evidence type="ECO:0000313" key="3">
    <source>
        <dbReference type="Proteomes" id="UP000231914"/>
    </source>
</evidence>
<keyword evidence="1" id="KW-0472">Membrane</keyword>
<evidence type="ECO:0000256" key="1">
    <source>
        <dbReference type="SAM" id="Phobius"/>
    </source>
</evidence>